<dbReference type="InterPro" id="IPR052337">
    <property type="entry name" value="SAT4-like"/>
</dbReference>
<keyword evidence="4 7" id="KW-0472">Membrane</keyword>
<protein>
    <recommendedName>
        <fullName evidence="8">Rhodopsin domain-containing protein</fullName>
    </recommendedName>
</protein>
<evidence type="ECO:0000256" key="6">
    <source>
        <dbReference type="SAM" id="MobiDB-lite"/>
    </source>
</evidence>
<keyword evidence="10" id="KW-1185">Reference proteome</keyword>
<dbReference type="Pfam" id="PF20684">
    <property type="entry name" value="Fung_rhodopsin"/>
    <property type="match status" value="1"/>
</dbReference>
<dbReference type="AlphaFoldDB" id="A0AAN6XLE8"/>
<evidence type="ECO:0000256" key="2">
    <source>
        <dbReference type="ARBA" id="ARBA00022692"/>
    </source>
</evidence>
<comment type="subcellular location">
    <subcellularLocation>
        <location evidence="1">Membrane</location>
        <topology evidence="1">Multi-pass membrane protein</topology>
    </subcellularLocation>
</comment>
<evidence type="ECO:0000256" key="4">
    <source>
        <dbReference type="ARBA" id="ARBA00023136"/>
    </source>
</evidence>
<keyword evidence="3 7" id="KW-1133">Transmembrane helix</keyword>
<dbReference type="InterPro" id="IPR049326">
    <property type="entry name" value="Rhodopsin_dom_fungi"/>
</dbReference>
<feature type="transmembrane region" description="Helical" evidence="7">
    <location>
        <begin position="47"/>
        <end position="74"/>
    </location>
</feature>
<sequence length="367" mass="40665">MDTIDAATVPEDSLRAIIWTSFSTAFVLVALRTAVRAKTSAPTVDDYCIFFALTCLLSLCVLETIQLPSLYYIAGVLAGTAPIVGIIEETERYLLFQFPIVILFWSTLWSVKAAFLALYWKIFRDLPAYRRVWYFLALFCLLAYGGCLVTLTVSCGSDVKNFFGFATCAKPEHVWASNFSVWFSTAVDVFTDLCIMAMPLRLIYNVKVTWRQKVGLVAVFGLGFVMIAFAIIRAKQVLVEKMFVNLTLLMIWSTLAASISVIVGTLPALKVLITAHSRNSANRSNQHSAGGSKLTARQSISKSVRMGSISKEKKSMQGSLDAMGSQEEILVQHDVKPKQTVSYSEPGIAIPYPAHPRDLPDRGQHYV</sequence>
<feature type="transmembrane region" description="Helical" evidence="7">
    <location>
        <begin position="16"/>
        <end position="35"/>
    </location>
</feature>
<feature type="region of interest" description="Disordered" evidence="6">
    <location>
        <begin position="281"/>
        <end position="317"/>
    </location>
</feature>
<evidence type="ECO:0000256" key="7">
    <source>
        <dbReference type="SAM" id="Phobius"/>
    </source>
</evidence>
<feature type="transmembrane region" description="Helical" evidence="7">
    <location>
        <begin position="214"/>
        <end position="234"/>
    </location>
</feature>
<proteinExistence type="inferred from homology"/>
<reference evidence="9" key="1">
    <citation type="journal article" date="2023" name="Mol. Phylogenet. Evol.">
        <title>Genome-scale phylogeny and comparative genomics of the fungal order Sordariales.</title>
        <authorList>
            <person name="Hensen N."/>
            <person name="Bonometti L."/>
            <person name="Westerberg I."/>
            <person name="Brannstrom I.O."/>
            <person name="Guillou S."/>
            <person name="Cros-Aarteil S."/>
            <person name="Calhoun S."/>
            <person name="Haridas S."/>
            <person name="Kuo A."/>
            <person name="Mondo S."/>
            <person name="Pangilinan J."/>
            <person name="Riley R."/>
            <person name="LaButti K."/>
            <person name="Andreopoulos B."/>
            <person name="Lipzen A."/>
            <person name="Chen C."/>
            <person name="Yan M."/>
            <person name="Daum C."/>
            <person name="Ng V."/>
            <person name="Clum A."/>
            <person name="Steindorff A."/>
            <person name="Ohm R.A."/>
            <person name="Martin F."/>
            <person name="Silar P."/>
            <person name="Natvig D.O."/>
            <person name="Lalanne C."/>
            <person name="Gautier V."/>
            <person name="Ament-Velasquez S.L."/>
            <person name="Kruys A."/>
            <person name="Hutchinson M.I."/>
            <person name="Powell A.J."/>
            <person name="Barry K."/>
            <person name="Miller A.N."/>
            <person name="Grigoriev I.V."/>
            <person name="Debuchy R."/>
            <person name="Gladieux P."/>
            <person name="Hiltunen Thoren M."/>
            <person name="Johannesson H."/>
        </authorList>
    </citation>
    <scope>NUCLEOTIDE SEQUENCE</scope>
    <source>
        <strain evidence="9">CBS 315.58</strain>
    </source>
</reference>
<dbReference type="Proteomes" id="UP001303160">
    <property type="component" value="Unassembled WGS sequence"/>
</dbReference>
<evidence type="ECO:0000256" key="5">
    <source>
        <dbReference type="ARBA" id="ARBA00038359"/>
    </source>
</evidence>
<evidence type="ECO:0000313" key="9">
    <source>
        <dbReference type="EMBL" id="KAK4202953.1"/>
    </source>
</evidence>
<keyword evidence="2 7" id="KW-0812">Transmembrane</keyword>
<reference evidence="9" key="2">
    <citation type="submission" date="2023-05" db="EMBL/GenBank/DDBJ databases">
        <authorList>
            <consortium name="Lawrence Berkeley National Laboratory"/>
            <person name="Steindorff A."/>
            <person name="Hensen N."/>
            <person name="Bonometti L."/>
            <person name="Westerberg I."/>
            <person name="Brannstrom I.O."/>
            <person name="Guillou S."/>
            <person name="Cros-Aarteil S."/>
            <person name="Calhoun S."/>
            <person name="Haridas S."/>
            <person name="Kuo A."/>
            <person name="Mondo S."/>
            <person name="Pangilinan J."/>
            <person name="Riley R."/>
            <person name="Labutti K."/>
            <person name="Andreopoulos B."/>
            <person name="Lipzen A."/>
            <person name="Chen C."/>
            <person name="Yanf M."/>
            <person name="Daum C."/>
            <person name="Ng V."/>
            <person name="Clum A."/>
            <person name="Ohm R."/>
            <person name="Martin F."/>
            <person name="Silar P."/>
            <person name="Natvig D."/>
            <person name="Lalanne C."/>
            <person name="Gautier V."/>
            <person name="Ament-Velasquez S.L."/>
            <person name="Kruys A."/>
            <person name="Hutchinson M.I."/>
            <person name="Powell A.J."/>
            <person name="Barry K."/>
            <person name="Miller A.N."/>
            <person name="Grigoriev I.V."/>
            <person name="Debuchy R."/>
            <person name="Gladieux P."/>
            <person name="Thoren M.H."/>
            <person name="Johannesson H."/>
        </authorList>
    </citation>
    <scope>NUCLEOTIDE SEQUENCE</scope>
    <source>
        <strain evidence="9">CBS 315.58</strain>
    </source>
</reference>
<feature type="transmembrane region" description="Helical" evidence="7">
    <location>
        <begin position="132"/>
        <end position="153"/>
    </location>
</feature>
<comment type="similarity">
    <text evidence="5">Belongs to the SAT4 family.</text>
</comment>
<dbReference type="GO" id="GO:0016020">
    <property type="term" value="C:membrane"/>
    <property type="evidence" value="ECO:0007669"/>
    <property type="project" value="UniProtKB-SubCell"/>
</dbReference>
<feature type="compositionally biased region" description="Polar residues" evidence="6">
    <location>
        <begin position="281"/>
        <end position="302"/>
    </location>
</feature>
<evidence type="ECO:0000256" key="1">
    <source>
        <dbReference type="ARBA" id="ARBA00004141"/>
    </source>
</evidence>
<dbReference type="PANTHER" id="PTHR33048">
    <property type="entry name" value="PTH11-LIKE INTEGRAL MEMBRANE PROTEIN (AFU_ORTHOLOGUE AFUA_5G11245)"/>
    <property type="match status" value="1"/>
</dbReference>
<evidence type="ECO:0000259" key="8">
    <source>
        <dbReference type="Pfam" id="PF20684"/>
    </source>
</evidence>
<feature type="transmembrane region" description="Helical" evidence="7">
    <location>
        <begin position="246"/>
        <end position="269"/>
    </location>
</feature>
<accession>A0AAN6XLE8</accession>
<feature type="domain" description="Rhodopsin" evidence="8">
    <location>
        <begin position="31"/>
        <end position="273"/>
    </location>
</feature>
<feature type="transmembrane region" description="Helical" evidence="7">
    <location>
        <begin position="181"/>
        <end position="202"/>
    </location>
</feature>
<name>A0AAN6XLE8_9PEZI</name>
<feature type="compositionally biased region" description="Basic and acidic residues" evidence="6">
    <location>
        <begin position="355"/>
        <end position="367"/>
    </location>
</feature>
<feature type="transmembrane region" description="Helical" evidence="7">
    <location>
        <begin position="94"/>
        <end position="120"/>
    </location>
</feature>
<gene>
    <name evidence="9" type="ORF">QBC40DRAFT_262935</name>
</gene>
<evidence type="ECO:0000313" key="10">
    <source>
        <dbReference type="Proteomes" id="UP001303160"/>
    </source>
</evidence>
<dbReference type="PANTHER" id="PTHR33048:SF162">
    <property type="entry name" value="SATRATOXIN BIOSYNTHESIS SC1 CLUSTER PROTEIN 4"/>
    <property type="match status" value="1"/>
</dbReference>
<organism evidence="9 10">
    <name type="scientific">Triangularia verruculosa</name>
    <dbReference type="NCBI Taxonomy" id="2587418"/>
    <lineage>
        <taxon>Eukaryota</taxon>
        <taxon>Fungi</taxon>
        <taxon>Dikarya</taxon>
        <taxon>Ascomycota</taxon>
        <taxon>Pezizomycotina</taxon>
        <taxon>Sordariomycetes</taxon>
        <taxon>Sordariomycetidae</taxon>
        <taxon>Sordariales</taxon>
        <taxon>Podosporaceae</taxon>
        <taxon>Triangularia</taxon>
    </lineage>
</organism>
<comment type="caution">
    <text evidence="9">The sequence shown here is derived from an EMBL/GenBank/DDBJ whole genome shotgun (WGS) entry which is preliminary data.</text>
</comment>
<feature type="region of interest" description="Disordered" evidence="6">
    <location>
        <begin position="346"/>
        <end position="367"/>
    </location>
</feature>
<dbReference type="EMBL" id="MU863893">
    <property type="protein sequence ID" value="KAK4202953.1"/>
    <property type="molecule type" value="Genomic_DNA"/>
</dbReference>
<evidence type="ECO:0000256" key="3">
    <source>
        <dbReference type="ARBA" id="ARBA00022989"/>
    </source>
</evidence>